<feature type="compositionally biased region" description="Basic and acidic residues" evidence="1">
    <location>
        <begin position="15"/>
        <end position="30"/>
    </location>
</feature>
<evidence type="ECO:0000313" key="3">
    <source>
        <dbReference type="Proteomes" id="UP000092154"/>
    </source>
</evidence>
<evidence type="ECO:0000313" key="2">
    <source>
        <dbReference type="EMBL" id="OAX37499.1"/>
    </source>
</evidence>
<proteinExistence type="predicted"/>
<dbReference type="OrthoDB" id="2620452at2759"/>
<feature type="compositionally biased region" description="Polar residues" evidence="1">
    <location>
        <begin position="1"/>
        <end position="14"/>
    </location>
</feature>
<dbReference type="InParanoid" id="A0A1B7MY17"/>
<dbReference type="AlphaFoldDB" id="A0A1B7MY17"/>
<organism evidence="2 3">
    <name type="scientific">Rhizopogon vinicolor AM-OR11-026</name>
    <dbReference type="NCBI Taxonomy" id="1314800"/>
    <lineage>
        <taxon>Eukaryota</taxon>
        <taxon>Fungi</taxon>
        <taxon>Dikarya</taxon>
        <taxon>Basidiomycota</taxon>
        <taxon>Agaricomycotina</taxon>
        <taxon>Agaricomycetes</taxon>
        <taxon>Agaricomycetidae</taxon>
        <taxon>Boletales</taxon>
        <taxon>Suillineae</taxon>
        <taxon>Rhizopogonaceae</taxon>
        <taxon>Rhizopogon</taxon>
    </lineage>
</organism>
<accession>A0A1B7MY17</accession>
<dbReference type="Proteomes" id="UP000092154">
    <property type="component" value="Unassembled WGS sequence"/>
</dbReference>
<feature type="region of interest" description="Disordered" evidence="1">
    <location>
        <begin position="1"/>
        <end position="30"/>
    </location>
</feature>
<sequence>MTRSGPPVVTQSSNSKEKEKRKVFHDHGKDSLELAISIGKAQEDKALLKAGKHHQPQAGQPRVRFERTHTQRKSGTKQKTKLEEVKATIANQRARLKRVKAKLRKERPVCAVNQISGPSGNAQDRAPRKRVSFV</sequence>
<dbReference type="EMBL" id="KV448348">
    <property type="protein sequence ID" value="OAX37499.1"/>
    <property type="molecule type" value="Genomic_DNA"/>
</dbReference>
<feature type="compositionally biased region" description="Polar residues" evidence="1">
    <location>
        <begin position="113"/>
        <end position="122"/>
    </location>
</feature>
<keyword evidence="3" id="KW-1185">Reference proteome</keyword>
<protein>
    <submittedName>
        <fullName evidence="2">Uncharacterized protein</fullName>
    </submittedName>
</protein>
<feature type="region of interest" description="Disordered" evidence="1">
    <location>
        <begin position="112"/>
        <end position="134"/>
    </location>
</feature>
<gene>
    <name evidence="2" type="ORF">K503DRAFT_866823</name>
</gene>
<feature type="region of interest" description="Disordered" evidence="1">
    <location>
        <begin position="48"/>
        <end position="81"/>
    </location>
</feature>
<name>A0A1B7MY17_9AGAM</name>
<feature type="compositionally biased region" description="Basic residues" evidence="1">
    <location>
        <begin position="70"/>
        <end position="79"/>
    </location>
</feature>
<evidence type="ECO:0000256" key="1">
    <source>
        <dbReference type="SAM" id="MobiDB-lite"/>
    </source>
</evidence>
<reference evidence="2 3" key="1">
    <citation type="submission" date="2016-06" db="EMBL/GenBank/DDBJ databases">
        <title>Comparative genomics of the ectomycorrhizal sister species Rhizopogon vinicolor and Rhizopogon vesiculosus (Basidiomycota: Boletales) reveals a divergence of the mating type B locus.</title>
        <authorList>
            <consortium name="DOE Joint Genome Institute"/>
            <person name="Mujic A.B."/>
            <person name="Kuo A."/>
            <person name="Tritt A."/>
            <person name="Lipzen A."/>
            <person name="Chen C."/>
            <person name="Johnson J."/>
            <person name="Sharma A."/>
            <person name="Barry K."/>
            <person name="Grigoriev I.V."/>
            <person name="Spatafora J.W."/>
        </authorList>
    </citation>
    <scope>NUCLEOTIDE SEQUENCE [LARGE SCALE GENOMIC DNA]</scope>
    <source>
        <strain evidence="2 3">AM-OR11-026</strain>
    </source>
</reference>